<dbReference type="Gene3D" id="2.40.30.10">
    <property type="entry name" value="Translation factors"/>
    <property type="match status" value="2"/>
</dbReference>
<reference evidence="12" key="1">
    <citation type="submission" date="2024-05" db="EMBL/GenBank/DDBJ databases">
        <title>Isolation and characterization of Sporomusa carbonis sp. nov., a carboxydotrophic hydrogenogen in the genus of Sporomusa isolated from a charcoal burning pile.</title>
        <authorList>
            <person name="Boeer T."/>
            <person name="Rosenbaum F."/>
            <person name="Eysell L."/>
            <person name="Mueller V."/>
            <person name="Daniel R."/>
            <person name="Poehlein A."/>
        </authorList>
    </citation>
    <scope>NUCLEOTIDE SEQUENCE [LARGE SCALE GENOMIC DNA]</scope>
    <source>
        <strain evidence="12">DSM 3132</strain>
    </source>
</reference>
<comment type="function">
    <text evidence="7 8 9">One of the essential components for the initiation of protein synthesis. Protects formylmethionyl-tRNA from spontaneous hydrolysis and promotes its binding to the 30S ribosomal subunits. Also involved in the hydrolysis of GTP during the formation of the 70S ribosomal complex.</text>
</comment>
<evidence type="ECO:0000256" key="3">
    <source>
        <dbReference type="ARBA" id="ARBA00022540"/>
    </source>
</evidence>
<dbReference type="InterPro" id="IPR009000">
    <property type="entry name" value="Transl_B-barrel_sf"/>
</dbReference>
<feature type="compositionally biased region" description="Polar residues" evidence="10">
    <location>
        <begin position="101"/>
        <end position="148"/>
    </location>
</feature>
<dbReference type="Gene3D" id="1.10.10.2480">
    <property type="match status" value="1"/>
</dbReference>
<protein>
    <recommendedName>
        <fullName evidence="2 8">Translation initiation factor IF-2</fullName>
    </recommendedName>
</protein>
<evidence type="ECO:0000259" key="11">
    <source>
        <dbReference type="PROSITE" id="PS51722"/>
    </source>
</evidence>
<evidence type="ECO:0000256" key="5">
    <source>
        <dbReference type="ARBA" id="ARBA00022917"/>
    </source>
</evidence>
<dbReference type="Gene3D" id="3.40.50.300">
    <property type="entry name" value="P-loop containing nucleotide triphosphate hydrolases"/>
    <property type="match status" value="1"/>
</dbReference>
<feature type="compositionally biased region" description="Polar residues" evidence="10">
    <location>
        <begin position="54"/>
        <end position="70"/>
    </location>
</feature>
<dbReference type="Pfam" id="PF11987">
    <property type="entry name" value="IF-2"/>
    <property type="match status" value="1"/>
</dbReference>
<dbReference type="InterPro" id="IPR023115">
    <property type="entry name" value="TIF_IF2_dom3"/>
</dbReference>
<dbReference type="Proteomes" id="UP000216052">
    <property type="component" value="Chromosome"/>
</dbReference>
<evidence type="ECO:0000313" key="12">
    <source>
        <dbReference type="EMBL" id="XFO72614.1"/>
    </source>
</evidence>
<feature type="compositionally biased region" description="Polar residues" evidence="10">
    <location>
        <begin position="166"/>
        <end position="195"/>
    </location>
</feature>
<keyword evidence="3 8" id="KW-0396">Initiation factor</keyword>
<dbReference type="EMBL" id="CP155571">
    <property type="protein sequence ID" value="XFO72614.1"/>
    <property type="molecule type" value="Genomic_DNA"/>
</dbReference>
<accession>A0ABZ3J3J4</accession>
<evidence type="ECO:0000256" key="2">
    <source>
        <dbReference type="ARBA" id="ARBA00020675"/>
    </source>
</evidence>
<dbReference type="InterPro" id="IPR044145">
    <property type="entry name" value="IF2_II"/>
</dbReference>
<evidence type="ECO:0000256" key="4">
    <source>
        <dbReference type="ARBA" id="ARBA00022741"/>
    </source>
</evidence>
<dbReference type="InterPro" id="IPR027417">
    <property type="entry name" value="P-loop_NTPase"/>
</dbReference>
<feature type="region of interest" description="Disordered" evidence="10">
    <location>
        <begin position="53"/>
        <end position="283"/>
    </location>
</feature>
<dbReference type="RefSeq" id="WP_093791674.1">
    <property type="nucleotide sequence ID" value="NZ_CP155571.1"/>
</dbReference>
<evidence type="ECO:0000256" key="6">
    <source>
        <dbReference type="ARBA" id="ARBA00023134"/>
    </source>
</evidence>
<keyword evidence="6 8" id="KW-0342">GTP-binding</keyword>
<dbReference type="InterPro" id="IPR006847">
    <property type="entry name" value="IF2_N"/>
</dbReference>
<feature type="compositionally biased region" description="Basic and acidic residues" evidence="10">
    <location>
        <begin position="71"/>
        <end position="92"/>
    </location>
</feature>
<dbReference type="SUPFAM" id="SSF52156">
    <property type="entry name" value="Initiation factor IF2/eIF5b, domain 3"/>
    <property type="match status" value="1"/>
</dbReference>
<dbReference type="CDD" id="cd03692">
    <property type="entry name" value="mtIF2_IVc"/>
    <property type="match status" value="1"/>
</dbReference>
<evidence type="ECO:0000256" key="8">
    <source>
        <dbReference type="HAMAP-Rule" id="MF_00100"/>
    </source>
</evidence>
<keyword evidence="5 8" id="KW-0648">Protein biosynthesis</keyword>
<dbReference type="InterPro" id="IPR005225">
    <property type="entry name" value="Small_GTP-bd"/>
</dbReference>
<dbReference type="Gene3D" id="3.40.50.10050">
    <property type="entry name" value="Translation initiation factor IF- 2, domain 3"/>
    <property type="match status" value="1"/>
</dbReference>
<dbReference type="PROSITE" id="PS51722">
    <property type="entry name" value="G_TR_2"/>
    <property type="match status" value="1"/>
</dbReference>
<feature type="domain" description="Tr-type G" evidence="11">
    <location>
        <begin position="364"/>
        <end position="533"/>
    </location>
</feature>
<comment type="similarity">
    <text evidence="1 8 9">Belongs to the TRAFAC class translation factor GTPase superfamily. Classic translation factor GTPase family. IF-2 subfamily.</text>
</comment>
<evidence type="ECO:0000313" key="13">
    <source>
        <dbReference type="Proteomes" id="UP000216052"/>
    </source>
</evidence>
<keyword evidence="13" id="KW-1185">Reference proteome</keyword>
<feature type="region of interest" description="G-domain" evidence="8">
    <location>
        <begin position="367"/>
        <end position="515"/>
    </location>
</feature>
<dbReference type="Pfam" id="PF04760">
    <property type="entry name" value="IF2_N"/>
    <property type="match status" value="2"/>
</dbReference>
<dbReference type="NCBIfam" id="TIGR00487">
    <property type="entry name" value="IF-2"/>
    <property type="match status" value="1"/>
</dbReference>
<dbReference type="InterPro" id="IPR000795">
    <property type="entry name" value="T_Tr_GTP-bd_dom"/>
</dbReference>
<dbReference type="InterPro" id="IPR036925">
    <property type="entry name" value="TIF_IF2_dom3_sf"/>
</dbReference>
<evidence type="ECO:0000256" key="7">
    <source>
        <dbReference type="ARBA" id="ARBA00025162"/>
    </source>
</evidence>
<sequence length="862" mass="94756">MSKYRVYELAKEYNTTSKVIIDILGRHNIVAKNHMSSVDEDAKVAVERTFARKTGTTVPPATVQPVQSARTEQRETAQATKEIKTSSHEPNRQHSSHRQPPASNRPVNSNQQTFSNRSGNNQQQQANNRLGSSHQQQHSGNRSNQQQQFHDHSGNDRQQHQINHRPGNNNQQQQFSNRPGNNTHQPKANNRQGVNQQRPQAAAQQANTQQRHPQNRPVGTSETRMQGQQNQNNIRRSANNFSRNNGGPGHGNKNNGQRSNQHKHQQAGKNQASHVKTEMPKPKSIRIGESITVKDLAGKMGREVSEIIKKLMMLGTMASINQEVDFDTATILGGEFGVAVEAIPPEEDPTEIPEIEDDERDLVYRPPVVTVMGHVDHGKTSLLDSIRQTHVTSQEAGGITQHIGAYQVMCQGKKIVFLDTPGHEAFTAMRARGAQVTDIAILVVAADDGVMPQTIEAINHAKSAGVPIIVAINKIDRPGANPDRVKQQLAEHQLIPEDWGGETIMVPVSAHQKTGISDLLEMILLVAEMLDLKANPNRLAYGTIIEAKLDKGRGPVATILVQKGTLRIGDTIIAGTAYGKVRAMTNDRGEKIKKAEPSTPVEVLGLADVPEAGDILVAVDERTARVVAEKRVAKKRSEEIKQSQKVSLDDLFKQIQEGNLKDLNIVIKADVQGSIEALRQSLLNIKNKEVRVSIVHAGVGAINESDVMLAAASNALIIGFNVRPDGNARKAAESEKIDIRLYRVIYDAINDVEAAITGMLAPEFKEVILGRVEVRQVISIPKAVVAGSYVVEGKITSTSQVRLIRDGIVVHEGKLESLRRFKDDVKEVSQGYECGITIEKFRDIKEGDTIEAFTMEEVAPKA</sequence>
<dbReference type="InterPro" id="IPR000178">
    <property type="entry name" value="TF_IF2_bacterial-like"/>
</dbReference>
<dbReference type="CDD" id="cd03702">
    <property type="entry name" value="IF2_mtIF2_II"/>
    <property type="match status" value="1"/>
</dbReference>
<dbReference type="PANTHER" id="PTHR43381:SF5">
    <property type="entry name" value="TR-TYPE G DOMAIN-CONTAINING PROTEIN"/>
    <property type="match status" value="1"/>
</dbReference>
<dbReference type="PROSITE" id="PS01176">
    <property type="entry name" value="IF2"/>
    <property type="match status" value="1"/>
</dbReference>
<dbReference type="InterPro" id="IPR053905">
    <property type="entry name" value="EF-G-like_DII"/>
</dbReference>
<evidence type="ECO:0000256" key="9">
    <source>
        <dbReference type="RuleBase" id="RU000644"/>
    </source>
</evidence>
<dbReference type="SUPFAM" id="SSF50447">
    <property type="entry name" value="Translation proteins"/>
    <property type="match status" value="2"/>
</dbReference>
<dbReference type="CDD" id="cd01887">
    <property type="entry name" value="IF2_eIF5B"/>
    <property type="match status" value="1"/>
</dbReference>
<feature type="binding site" evidence="8">
    <location>
        <begin position="373"/>
        <end position="380"/>
    </location>
    <ligand>
        <name>GTP</name>
        <dbReference type="ChEBI" id="CHEBI:37565"/>
    </ligand>
</feature>
<keyword evidence="8" id="KW-0963">Cytoplasm</keyword>
<gene>
    <name evidence="8 12" type="primary">infB</name>
    <name evidence="12" type="ORF">SPACI_026670</name>
</gene>
<dbReference type="HAMAP" id="MF_00100_B">
    <property type="entry name" value="IF_2_B"/>
    <property type="match status" value="1"/>
</dbReference>
<dbReference type="NCBIfam" id="TIGR00231">
    <property type="entry name" value="small_GTP"/>
    <property type="match status" value="1"/>
</dbReference>
<dbReference type="GO" id="GO:0003743">
    <property type="term" value="F:translation initiation factor activity"/>
    <property type="evidence" value="ECO:0007669"/>
    <property type="project" value="UniProtKB-KW"/>
</dbReference>
<name>A0ABZ3J3J4_SPOA4</name>
<feature type="binding site" evidence="8">
    <location>
        <begin position="473"/>
        <end position="476"/>
    </location>
    <ligand>
        <name>GTP</name>
        <dbReference type="ChEBI" id="CHEBI:37565"/>
    </ligand>
</feature>
<proteinExistence type="inferred from homology"/>
<dbReference type="InterPro" id="IPR015760">
    <property type="entry name" value="TIF_IF2"/>
</dbReference>
<evidence type="ECO:0000256" key="1">
    <source>
        <dbReference type="ARBA" id="ARBA00007733"/>
    </source>
</evidence>
<organism evidence="12 13">
    <name type="scientific">Sporomusa acidovorans (strain ATCC 49682 / DSM 3132 / Mol)</name>
    <dbReference type="NCBI Taxonomy" id="1123286"/>
    <lineage>
        <taxon>Bacteria</taxon>
        <taxon>Bacillati</taxon>
        <taxon>Bacillota</taxon>
        <taxon>Negativicutes</taxon>
        <taxon>Selenomonadales</taxon>
        <taxon>Sporomusaceae</taxon>
        <taxon>Sporomusa</taxon>
    </lineage>
</organism>
<feature type="compositionally biased region" description="Basic and acidic residues" evidence="10">
    <location>
        <begin position="149"/>
        <end position="159"/>
    </location>
</feature>
<dbReference type="SUPFAM" id="SSF52540">
    <property type="entry name" value="P-loop containing nucleoside triphosphate hydrolases"/>
    <property type="match status" value="1"/>
</dbReference>
<comment type="subcellular location">
    <subcellularLocation>
        <location evidence="8">Cytoplasm</location>
    </subcellularLocation>
</comment>
<feature type="compositionally biased region" description="Polar residues" evidence="10">
    <location>
        <begin position="217"/>
        <end position="243"/>
    </location>
</feature>
<feature type="compositionally biased region" description="Low complexity" evidence="10">
    <location>
        <begin position="196"/>
        <end position="210"/>
    </location>
</feature>
<dbReference type="Pfam" id="PF22042">
    <property type="entry name" value="EF-G_D2"/>
    <property type="match status" value="1"/>
</dbReference>
<dbReference type="Pfam" id="PF00009">
    <property type="entry name" value="GTP_EFTU"/>
    <property type="match status" value="1"/>
</dbReference>
<evidence type="ECO:0000256" key="10">
    <source>
        <dbReference type="SAM" id="MobiDB-lite"/>
    </source>
</evidence>
<feature type="binding site" evidence="8">
    <location>
        <begin position="419"/>
        <end position="423"/>
    </location>
    <ligand>
        <name>GTP</name>
        <dbReference type="ChEBI" id="CHEBI:37565"/>
    </ligand>
</feature>
<dbReference type="PANTHER" id="PTHR43381">
    <property type="entry name" value="TRANSLATION INITIATION FACTOR IF-2-RELATED"/>
    <property type="match status" value="1"/>
</dbReference>
<keyword evidence="4 8" id="KW-0547">Nucleotide-binding</keyword>